<dbReference type="Pfam" id="PF07364">
    <property type="entry name" value="DUF1485"/>
    <property type="match status" value="1"/>
</dbReference>
<dbReference type="InterPro" id="IPR010799">
    <property type="entry name" value="MlrC_C"/>
</dbReference>
<evidence type="ECO:0000259" key="1">
    <source>
        <dbReference type="Pfam" id="PF07171"/>
    </source>
</evidence>
<organism evidence="3 4">
    <name type="scientific">Psychromarinibacter halotolerans</name>
    <dbReference type="NCBI Taxonomy" id="1775175"/>
    <lineage>
        <taxon>Bacteria</taxon>
        <taxon>Pseudomonadati</taxon>
        <taxon>Pseudomonadota</taxon>
        <taxon>Alphaproteobacteria</taxon>
        <taxon>Rhodobacterales</taxon>
        <taxon>Paracoccaceae</taxon>
        <taxon>Psychromarinibacter</taxon>
    </lineage>
</organism>
<evidence type="ECO:0000313" key="4">
    <source>
        <dbReference type="Proteomes" id="UP001595632"/>
    </source>
</evidence>
<accession>A0ABV7GTV6</accession>
<feature type="domain" description="Microcystin LR degradation protein MlrC C-terminal" evidence="1">
    <location>
        <begin position="301"/>
        <end position="474"/>
    </location>
</feature>
<evidence type="ECO:0000259" key="2">
    <source>
        <dbReference type="Pfam" id="PF07364"/>
    </source>
</evidence>
<comment type="caution">
    <text evidence="3">The sequence shown here is derived from an EMBL/GenBank/DDBJ whole genome shotgun (WGS) entry which is preliminary data.</text>
</comment>
<gene>
    <name evidence="3" type="ORF">ACFOGP_13535</name>
</gene>
<sequence length="498" mass="53455">MATRRIAIVGLSVEALVGSPLKTDEDAMQIYRGDELPANNLWLVRGVLARLAEEPEFEAVPLMWATALPGGALTHSNYVAIRDETVKLLTENGPFDGVVVCNHGALEVDGLDVQADADFVAHVREAVGPDMPIGVALDLHGHLSQQLLDAATVFSVLRTAPHRDDKQTGYRAAHMLVRTIKQGLTPKTAAVHIPILVSGEQAITTQVPGSTLYATLPGFDSVDGVMEANIFVGFAFNDRPWTGMSAVVTSDGDAAVAQRVAEDLAQQIWDARDQMILRMETDAVAPGLLKAAQSEQRPVYVSDSGDNTTAGAPGDLTHVLQEILRDDRLGDSVVAGIYAPKLVAKANEMGVGASIAFDLGAEHISEPVETMAVEGEIVACGPELVLGGFQPYRSAEGAWCVIRFGDVFATFHDLPIGITTPRHFEAMGIDPVKHAYYVVKLGYLHPQIIDIAKRHILLLTPGTVSLDLGARNWTQVVRPAFPADENPEWSAKGQAYSN</sequence>
<dbReference type="InterPro" id="IPR015995">
    <property type="entry name" value="MlrC_N"/>
</dbReference>
<proteinExistence type="predicted"/>
<dbReference type="Pfam" id="PF07171">
    <property type="entry name" value="MlrC_C"/>
    <property type="match status" value="1"/>
</dbReference>
<reference evidence="4" key="1">
    <citation type="journal article" date="2019" name="Int. J. Syst. Evol. Microbiol.">
        <title>The Global Catalogue of Microorganisms (GCM) 10K type strain sequencing project: providing services to taxonomists for standard genome sequencing and annotation.</title>
        <authorList>
            <consortium name="The Broad Institute Genomics Platform"/>
            <consortium name="The Broad Institute Genome Sequencing Center for Infectious Disease"/>
            <person name="Wu L."/>
            <person name="Ma J."/>
        </authorList>
    </citation>
    <scope>NUCLEOTIDE SEQUENCE [LARGE SCALE GENOMIC DNA]</scope>
    <source>
        <strain evidence="4">KCTC 52366</strain>
    </source>
</reference>
<keyword evidence="4" id="KW-1185">Reference proteome</keyword>
<evidence type="ECO:0000313" key="3">
    <source>
        <dbReference type="EMBL" id="MFC3143738.1"/>
    </source>
</evidence>
<feature type="domain" description="Microcystin LR degradation protein MlrC N-terminal" evidence="2">
    <location>
        <begin position="5"/>
        <end position="280"/>
    </location>
</feature>
<dbReference type="Proteomes" id="UP001595632">
    <property type="component" value="Unassembled WGS sequence"/>
</dbReference>
<name>A0ABV7GTV6_9RHOB</name>
<protein>
    <submittedName>
        <fullName evidence="3">M81 family metallopeptidase</fullName>
    </submittedName>
</protein>
<dbReference type="RefSeq" id="WP_275631012.1">
    <property type="nucleotide sequence ID" value="NZ_JARGYD010000001.1"/>
</dbReference>
<dbReference type="EMBL" id="JBHRTB010000010">
    <property type="protein sequence ID" value="MFC3143738.1"/>
    <property type="molecule type" value="Genomic_DNA"/>
</dbReference>